<keyword evidence="6" id="KW-1015">Disulfide bond</keyword>
<keyword evidence="7" id="KW-0119">Carbohydrate metabolism</keyword>
<dbReference type="Proteomes" id="UP000028524">
    <property type="component" value="Unassembled WGS sequence"/>
</dbReference>
<name>A0A084QHC1_STAC4</name>
<evidence type="ECO:0000256" key="11">
    <source>
        <dbReference type="ARBA" id="ARBA00047174"/>
    </source>
</evidence>
<reference evidence="16 17" key="1">
    <citation type="journal article" date="2014" name="BMC Genomics">
        <title>Comparative genome sequencing reveals chemotype-specific gene clusters in the toxigenic black mold Stachybotrys.</title>
        <authorList>
            <person name="Semeiks J."/>
            <person name="Borek D."/>
            <person name="Otwinowski Z."/>
            <person name="Grishin N.V."/>
        </authorList>
    </citation>
    <scope>NUCLEOTIDE SEQUENCE [LARGE SCALE GENOMIC DNA]</scope>
    <source>
        <strain evidence="16 17">IBT 40285</strain>
    </source>
</reference>
<evidence type="ECO:0000256" key="7">
    <source>
        <dbReference type="ARBA" id="ARBA00023277"/>
    </source>
</evidence>
<dbReference type="GO" id="GO:0030245">
    <property type="term" value="P:cellulose catabolic process"/>
    <property type="evidence" value="ECO:0007669"/>
    <property type="project" value="UniProtKB-KW"/>
</dbReference>
<evidence type="ECO:0000256" key="10">
    <source>
        <dbReference type="ARBA" id="ARBA00045077"/>
    </source>
</evidence>
<evidence type="ECO:0000256" key="6">
    <source>
        <dbReference type="ARBA" id="ARBA00023157"/>
    </source>
</evidence>
<evidence type="ECO:0000256" key="9">
    <source>
        <dbReference type="ARBA" id="ARBA00044502"/>
    </source>
</evidence>
<comment type="subcellular location">
    <subcellularLocation>
        <location evidence="2">Secreted</location>
    </subcellularLocation>
</comment>
<evidence type="ECO:0000256" key="1">
    <source>
        <dbReference type="ARBA" id="ARBA00001973"/>
    </source>
</evidence>
<evidence type="ECO:0000256" key="5">
    <source>
        <dbReference type="ARBA" id="ARBA00023001"/>
    </source>
</evidence>
<dbReference type="InterPro" id="IPR040233">
    <property type="entry name" value="CCD97-like_C"/>
</dbReference>
<dbReference type="PANTHER" id="PTHR33353">
    <property type="entry name" value="PUTATIVE (AFU_ORTHOLOGUE AFUA_1G12560)-RELATED"/>
    <property type="match status" value="1"/>
</dbReference>
<evidence type="ECO:0000313" key="17">
    <source>
        <dbReference type="Proteomes" id="UP000028524"/>
    </source>
</evidence>
<dbReference type="PANTHER" id="PTHR33353:SF34">
    <property type="entry name" value="ENDO-BETA-1,4-GLUCANASE D"/>
    <property type="match status" value="1"/>
</dbReference>
<gene>
    <name evidence="16" type="ORF">S40285_01835</name>
</gene>
<keyword evidence="5" id="KW-0136">Cellulose degradation</keyword>
<dbReference type="Pfam" id="PF09747">
    <property type="entry name" value="CCD97-like_C"/>
    <property type="match status" value="1"/>
</dbReference>
<comment type="catalytic activity">
    <reaction evidence="10">
        <text>[(1-&gt;4)-beta-D-glucosyl]n+m + reduced acceptor + O2 = 4-dehydro-beta-D-glucosyl-[(1-&gt;4)-beta-D-glucosyl]n-1 + [(1-&gt;4)-beta-D-glucosyl]m + acceptor + H2O.</text>
        <dbReference type="EC" id="1.14.99.56"/>
    </reaction>
</comment>
<sequence>MLVGITALLATAATVSAHGFVQTITSGSTTYDGYNPNVHPYQQNPVYAGWAANNGDLGFVEPNAAGTPDVICHKAGRPGSQHVVVQAGQSITLQWNTWPGDSHKGPIIDYLARCSGSCSTVDKTSLRFFKIAQQGLISPNNWATDVLGRNSNRWTVRIPSSLQAGNYVLRHEIIALHSGASPNGAQLYPQCINIQVTGGGSSQPSGTPGTSLYRATDPGILHNIYTSTTYPIPGPSMSNISKREHVRDFQVEVSEVRESKVASLCYLPAAGSADPVLYAHLVKRFQTPAERAADGKAKGYGLTLEADLLRGESKMFKLSPTTASRDTVTNTQHSLDAKLDESWDQPAADRAQGQQLWRVFLSERFILGDDDDFDYTTVDENEEYDMMERQDEEEKWYDEEEPGWEAGASSRHGETGVQDF</sequence>
<dbReference type="Pfam" id="PF03443">
    <property type="entry name" value="AA9"/>
    <property type="match status" value="1"/>
</dbReference>
<dbReference type="InParanoid" id="A0A084QHC1"/>
<evidence type="ECO:0000256" key="13">
    <source>
        <dbReference type="SAM" id="SignalP"/>
    </source>
</evidence>
<dbReference type="GO" id="GO:0005576">
    <property type="term" value="C:extracellular region"/>
    <property type="evidence" value="ECO:0007669"/>
    <property type="project" value="UniProtKB-SubCell"/>
</dbReference>
<feature type="chain" id="PRO_5001779376" description="lytic cellulose monooxygenase (C4-dehydrogenating)" evidence="13">
    <location>
        <begin position="18"/>
        <end position="420"/>
    </location>
</feature>
<dbReference type="AlphaFoldDB" id="A0A084QHC1"/>
<evidence type="ECO:0000256" key="2">
    <source>
        <dbReference type="ARBA" id="ARBA00004613"/>
    </source>
</evidence>
<dbReference type="InterPro" id="IPR005103">
    <property type="entry name" value="AA9_LPMO"/>
</dbReference>
<feature type="domain" description="Auxiliary Activity family 9 catalytic" evidence="14">
    <location>
        <begin position="18"/>
        <end position="228"/>
    </location>
</feature>
<comment type="similarity">
    <text evidence="9">Belongs to the polysaccharide monooxygenase AA9 family.</text>
</comment>
<keyword evidence="4 13" id="KW-0732">Signal</keyword>
<feature type="domain" description="CCD97-like C-terminal" evidence="15">
    <location>
        <begin position="329"/>
        <end position="400"/>
    </location>
</feature>
<dbReference type="EMBL" id="KL660741">
    <property type="protein sequence ID" value="KFA63356.1"/>
    <property type="molecule type" value="Genomic_DNA"/>
</dbReference>
<dbReference type="STRING" id="1283841.A0A084QHC1"/>
<evidence type="ECO:0000259" key="14">
    <source>
        <dbReference type="Pfam" id="PF03443"/>
    </source>
</evidence>
<evidence type="ECO:0000259" key="15">
    <source>
        <dbReference type="Pfam" id="PF09747"/>
    </source>
</evidence>
<dbReference type="EC" id="1.14.99.56" evidence="11"/>
<evidence type="ECO:0000256" key="4">
    <source>
        <dbReference type="ARBA" id="ARBA00022729"/>
    </source>
</evidence>
<dbReference type="CDD" id="cd21175">
    <property type="entry name" value="LPMO_AA9"/>
    <property type="match status" value="1"/>
</dbReference>
<keyword evidence="3" id="KW-0964">Secreted</keyword>
<keyword evidence="8" id="KW-0624">Polysaccharide degradation</keyword>
<comment type="cofactor">
    <cofactor evidence="1">
        <name>Cu(2+)</name>
        <dbReference type="ChEBI" id="CHEBI:29036"/>
    </cofactor>
</comment>
<protein>
    <recommendedName>
        <fullName evidence="11">lytic cellulose monooxygenase (C4-dehydrogenating)</fullName>
        <ecNumber evidence="11">1.14.99.56</ecNumber>
    </recommendedName>
</protein>
<dbReference type="Gene3D" id="2.70.50.70">
    <property type="match status" value="1"/>
</dbReference>
<evidence type="ECO:0000256" key="3">
    <source>
        <dbReference type="ARBA" id="ARBA00022525"/>
    </source>
</evidence>
<evidence type="ECO:0000256" key="8">
    <source>
        <dbReference type="ARBA" id="ARBA00023326"/>
    </source>
</evidence>
<organism evidence="16 17">
    <name type="scientific">Stachybotrys chlorohalonatus (strain IBT 40285)</name>
    <dbReference type="NCBI Taxonomy" id="1283841"/>
    <lineage>
        <taxon>Eukaryota</taxon>
        <taxon>Fungi</taxon>
        <taxon>Dikarya</taxon>
        <taxon>Ascomycota</taxon>
        <taxon>Pezizomycotina</taxon>
        <taxon>Sordariomycetes</taxon>
        <taxon>Hypocreomycetidae</taxon>
        <taxon>Hypocreales</taxon>
        <taxon>Stachybotryaceae</taxon>
        <taxon>Stachybotrys</taxon>
    </lineage>
</organism>
<dbReference type="OMA" id="MARCEGT"/>
<dbReference type="InterPro" id="IPR049892">
    <property type="entry name" value="AA9"/>
</dbReference>
<evidence type="ECO:0000313" key="16">
    <source>
        <dbReference type="EMBL" id="KFA63356.1"/>
    </source>
</evidence>
<dbReference type="OrthoDB" id="333176at2759"/>
<feature type="region of interest" description="Disordered" evidence="12">
    <location>
        <begin position="379"/>
        <end position="420"/>
    </location>
</feature>
<feature type="compositionally biased region" description="Acidic residues" evidence="12">
    <location>
        <begin position="379"/>
        <end position="403"/>
    </location>
</feature>
<feature type="signal peptide" evidence="13">
    <location>
        <begin position="1"/>
        <end position="17"/>
    </location>
</feature>
<accession>A0A084QHC1</accession>
<dbReference type="HOGENOM" id="CLU_654122_0_0_1"/>
<proteinExistence type="inferred from homology"/>
<keyword evidence="17" id="KW-1185">Reference proteome</keyword>
<evidence type="ECO:0000256" key="12">
    <source>
        <dbReference type="SAM" id="MobiDB-lite"/>
    </source>
</evidence>